<gene>
    <name evidence="1" type="ORF">S03H2_57548</name>
</gene>
<proteinExistence type="predicted"/>
<protein>
    <recommendedName>
        <fullName evidence="2">SHS2 domain-containing protein</fullName>
    </recommendedName>
</protein>
<reference evidence="1" key="1">
    <citation type="journal article" date="2014" name="Front. Microbiol.">
        <title>High frequency of phylogenetically diverse reductive dehalogenase-homologous genes in deep subseafloor sedimentary metagenomes.</title>
        <authorList>
            <person name="Kawai M."/>
            <person name="Futagami T."/>
            <person name="Toyoda A."/>
            <person name="Takaki Y."/>
            <person name="Nishi S."/>
            <person name="Hori S."/>
            <person name="Arai W."/>
            <person name="Tsubouchi T."/>
            <person name="Morono Y."/>
            <person name="Uchiyama I."/>
            <person name="Ito T."/>
            <person name="Fujiyama A."/>
            <person name="Inagaki F."/>
            <person name="Takami H."/>
        </authorList>
    </citation>
    <scope>NUCLEOTIDE SEQUENCE</scope>
    <source>
        <strain evidence="1">Expedition CK06-06</strain>
    </source>
</reference>
<name>X1II99_9ZZZZ</name>
<evidence type="ECO:0008006" key="2">
    <source>
        <dbReference type="Google" id="ProtNLM"/>
    </source>
</evidence>
<comment type="caution">
    <text evidence="1">The sequence shown here is derived from an EMBL/GenBank/DDBJ whole genome shotgun (WGS) entry which is preliminary data.</text>
</comment>
<dbReference type="SUPFAM" id="SSF53067">
    <property type="entry name" value="Actin-like ATPase domain"/>
    <property type="match status" value="1"/>
</dbReference>
<evidence type="ECO:0000313" key="1">
    <source>
        <dbReference type="EMBL" id="GAH82126.1"/>
    </source>
</evidence>
<dbReference type="InterPro" id="IPR005883">
    <property type="entry name" value="PilM"/>
</dbReference>
<organism evidence="1">
    <name type="scientific">marine sediment metagenome</name>
    <dbReference type="NCBI Taxonomy" id="412755"/>
    <lineage>
        <taxon>unclassified sequences</taxon>
        <taxon>metagenomes</taxon>
        <taxon>ecological metagenomes</taxon>
    </lineage>
</organism>
<accession>X1II99</accession>
<dbReference type="AlphaFoldDB" id="X1II99"/>
<dbReference type="EMBL" id="BARU01036892">
    <property type="protein sequence ID" value="GAH82126.1"/>
    <property type="molecule type" value="Genomic_DNA"/>
</dbReference>
<sequence>MARKLVTLEIDTTVIRLMETRGEKVTKWASLALEPTTAEEGEVVLDPVALSTAIKQLMASSGIEEKEVIVSVRGLYSVNRILTVPTPAGRAPTSQAVLDAAEEAMPLAREQLYLSWQTIATGEGVQQVLAVGIPRDVLDTELQALKMAGIHPHLLELKAMALARAVNREQALILNIEPSSFDIIMIVNGIPEVIRTTAWQQNELTLEDKAEHLGLSLELTVGFYNTNHPNTPLDPAT</sequence>
<feature type="non-terminal residue" evidence="1">
    <location>
        <position position="237"/>
    </location>
</feature>
<dbReference type="Pfam" id="PF11104">
    <property type="entry name" value="PilM_2"/>
    <property type="match status" value="1"/>
</dbReference>
<dbReference type="Gene3D" id="3.30.420.40">
    <property type="match status" value="1"/>
</dbReference>
<dbReference type="InterPro" id="IPR043129">
    <property type="entry name" value="ATPase_NBD"/>
</dbReference>